<name>A0AAJ0HSN4_9PEZI</name>
<reference evidence="3" key="1">
    <citation type="journal article" date="2023" name="Mol. Phylogenet. Evol.">
        <title>Genome-scale phylogeny and comparative genomics of the fungal order Sordariales.</title>
        <authorList>
            <person name="Hensen N."/>
            <person name="Bonometti L."/>
            <person name="Westerberg I."/>
            <person name="Brannstrom I.O."/>
            <person name="Guillou S."/>
            <person name="Cros-Aarteil S."/>
            <person name="Calhoun S."/>
            <person name="Haridas S."/>
            <person name="Kuo A."/>
            <person name="Mondo S."/>
            <person name="Pangilinan J."/>
            <person name="Riley R."/>
            <person name="LaButti K."/>
            <person name="Andreopoulos B."/>
            <person name="Lipzen A."/>
            <person name="Chen C."/>
            <person name="Yan M."/>
            <person name="Daum C."/>
            <person name="Ng V."/>
            <person name="Clum A."/>
            <person name="Steindorff A."/>
            <person name="Ohm R.A."/>
            <person name="Martin F."/>
            <person name="Silar P."/>
            <person name="Natvig D.O."/>
            <person name="Lalanne C."/>
            <person name="Gautier V."/>
            <person name="Ament-Velasquez S.L."/>
            <person name="Kruys A."/>
            <person name="Hutchinson M.I."/>
            <person name="Powell A.J."/>
            <person name="Barry K."/>
            <person name="Miller A.N."/>
            <person name="Grigoriev I.V."/>
            <person name="Debuchy R."/>
            <person name="Gladieux P."/>
            <person name="Hiltunen Thoren M."/>
            <person name="Johannesson H."/>
        </authorList>
    </citation>
    <scope>NUCLEOTIDE SEQUENCE</scope>
    <source>
        <strain evidence="3">CBS 955.72</strain>
    </source>
</reference>
<comment type="caution">
    <text evidence="3">The sequence shown here is derived from an EMBL/GenBank/DDBJ whole genome shotgun (WGS) entry which is preliminary data.</text>
</comment>
<accession>A0AAJ0HSN4</accession>
<sequence>MVSARTILGAIVGLAALTTAAPAPGPEPIAAPEPVAAPEPITPPLVGEPKEATPHTIEARRTWAGGVDMNQQCAWQYGDTFFATQPFWPYGDAYTWACATYGQAVYYSVDVGAYCRRRYGGNAYADPQGGGAYDWGCYFP</sequence>
<gene>
    <name evidence="3" type="ORF">B0T25DRAFT_565434</name>
</gene>
<evidence type="ECO:0000256" key="2">
    <source>
        <dbReference type="SAM" id="SignalP"/>
    </source>
</evidence>
<dbReference type="AlphaFoldDB" id="A0AAJ0HSN4"/>
<keyword evidence="2" id="KW-0732">Signal</keyword>
<keyword evidence="4" id="KW-1185">Reference proteome</keyword>
<feature type="chain" id="PRO_5042519138" evidence="2">
    <location>
        <begin position="21"/>
        <end position="140"/>
    </location>
</feature>
<feature type="compositionally biased region" description="Pro residues" evidence="1">
    <location>
        <begin position="25"/>
        <end position="43"/>
    </location>
</feature>
<reference evidence="3" key="2">
    <citation type="submission" date="2023-06" db="EMBL/GenBank/DDBJ databases">
        <authorList>
            <consortium name="Lawrence Berkeley National Laboratory"/>
            <person name="Haridas S."/>
            <person name="Hensen N."/>
            <person name="Bonometti L."/>
            <person name="Westerberg I."/>
            <person name="Brannstrom I.O."/>
            <person name="Guillou S."/>
            <person name="Cros-Aarteil S."/>
            <person name="Calhoun S."/>
            <person name="Kuo A."/>
            <person name="Mondo S."/>
            <person name="Pangilinan J."/>
            <person name="Riley R."/>
            <person name="Labutti K."/>
            <person name="Andreopoulos B."/>
            <person name="Lipzen A."/>
            <person name="Chen C."/>
            <person name="Yanf M."/>
            <person name="Daum C."/>
            <person name="Ng V."/>
            <person name="Clum A."/>
            <person name="Steindorff A."/>
            <person name="Ohm R."/>
            <person name="Martin F."/>
            <person name="Silar P."/>
            <person name="Natvig D."/>
            <person name="Lalanne C."/>
            <person name="Gautier V."/>
            <person name="Ament-Velasquez S.L."/>
            <person name="Kruys A."/>
            <person name="Hutchinson M.I."/>
            <person name="Powell A.J."/>
            <person name="Barry K."/>
            <person name="Miller A.N."/>
            <person name="Grigoriev I.V."/>
            <person name="Debuchy R."/>
            <person name="Gladieux P."/>
            <person name="Thoren M.H."/>
            <person name="Johannesson H."/>
        </authorList>
    </citation>
    <scope>NUCLEOTIDE SEQUENCE</scope>
    <source>
        <strain evidence="3">CBS 955.72</strain>
    </source>
</reference>
<protein>
    <submittedName>
        <fullName evidence="3">Uncharacterized protein</fullName>
    </submittedName>
</protein>
<evidence type="ECO:0000313" key="4">
    <source>
        <dbReference type="Proteomes" id="UP001275084"/>
    </source>
</evidence>
<evidence type="ECO:0000256" key="1">
    <source>
        <dbReference type="SAM" id="MobiDB-lite"/>
    </source>
</evidence>
<proteinExistence type="predicted"/>
<evidence type="ECO:0000313" key="3">
    <source>
        <dbReference type="EMBL" id="KAK3360557.1"/>
    </source>
</evidence>
<dbReference type="EMBL" id="JAUIQD010000002">
    <property type="protein sequence ID" value="KAK3360557.1"/>
    <property type="molecule type" value="Genomic_DNA"/>
</dbReference>
<feature type="signal peptide" evidence="2">
    <location>
        <begin position="1"/>
        <end position="20"/>
    </location>
</feature>
<feature type="region of interest" description="Disordered" evidence="1">
    <location>
        <begin position="25"/>
        <end position="53"/>
    </location>
</feature>
<organism evidence="3 4">
    <name type="scientific">Lasiosphaeria hispida</name>
    <dbReference type="NCBI Taxonomy" id="260671"/>
    <lineage>
        <taxon>Eukaryota</taxon>
        <taxon>Fungi</taxon>
        <taxon>Dikarya</taxon>
        <taxon>Ascomycota</taxon>
        <taxon>Pezizomycotina</taxon>
        <taxon>Sordariomycetes</taxon>
        <taxon>Sordariomycetidae</taxon>
        <taxon>Sordariales</taxon>
        <taxon>Lasiosphaeriaceae</taxon>
        <taxon>Lasiosphaeria</taxon>
    </lineage>
</organism>
<dbReference type="Proteomes" id="UP001275084">
    <property type="component" value="Unassembled WGS sequence"/>
</dbReference>